<evidence type="ECO:0000256" key="5">
    <source>
        <dbReference type="ARBA" id="ARBA00023065"/>
    </source>
</evidence>
<dbReference type="InterPro" id="IPR003810">
    <property type="entry name" value="Mntp/YtaF"/>
</dbReference>
<dbReference type="PANTHER" id="PTHR35529:SF1">
    <property type="entry name" value="MANGANESE EFFLUX PUMP MNTP-RELATED"/>
    <property type="match status" value="1"/>
</dbReference>
<dbReference type="PANTHER" id="PTHR35529">
    <property type="entry name" value="MANGANESE EFFLUX PUMP MNTP-RELATED"/>
    <property type="match status" value="1"/>
</dbReference>
<evidence type="ECO:0000256" key="2">
    <source>
        <dbReference type="ARBA" id="ARBA00022475"/>
    </source>
</evidence>
<evidence type="ECO:0000256" key="1">
    <source>
        <dbReference type="ARBA" id="ARBA00022448"/>
    </source>
</evidence>
<gene>
    <name evidence="9" type="primary">yebN</name>
    <name evidence="8" type="synonym">mntP</name>
    <name evidence="9" type="ORF">NCTC11088_00845</name>
</gene>
<keyword evidence="6 8" id="KW-0472">Membrane</keyword>
<protein>
    <recommendedName>
        <fullName evidence="8">Putative manganese efflux pump MntP</fullName>
    </recommendedName>
</protein>
<dbReference type="Pfam" id="PF02659">
    <property type="entry name" value="Mntp"/>
    <property type="match status" value="1"/>
</dbReference>
<keyword evidence="7 8" id="KW-0464">Manganese</keyword>
<evidence type="ECO:0000313" key="10">
    <source>
        <dbReference type="Proteomes" id="UP000254777"/>
    </source>
</evidence>
<feature type="transmembrane region" description="Helical" evidence="8">
    <location>
        <begin position="106"/>
        <end position="128"/>
    </location>
</feature>
<evidence type="ECO:0000313" key="9">
    <source>
        <dbReference type="EMBL" id="SUB75082.1"/>
    </source>
</evidence>
<keyword evidence="5 8" id="KW-0406">Ion transport</keyword>
<dbReference type="GO" id="GO:0005384">
    <property type="term" value="F:manganese ion transmembrane transporter activity"/>
    <property type="evidence" value="ECO:0007669"/>
    <property type="project" value="UniProtKB-UniRule"/>
</dbReference>
<keyword evidence="4 8" id="KW-1133">Transmembrane helix</keyword>
<evidence type="ECO:0000256" key="3">
    <source>
        <dbReference type="ARBA" id="ARBA00022692"/>
    </source>
</evidence>
<comment type="similarity">
    <text evidence="8">Belongs to the MntP (TC 9.B.29) family.</text>
</comment>
<keyword evidence="3 8" id="KW-0812">Transmembrane</keyword>
<proteinExistence type="inferred from homology"/>
<dbReference type="Proteomes" id="UP000254777">
    <property type="component" value="Unassembled WGS sequence"/>
</dbReference>
<comment type="function">
    <text evidence="8">Probably functions as a manganese efflux pump.</text>
</comment>
<dbReference type="GO" id="GO:0005886">
    <property type="term" value="C:plasma membrane"/>
    <property type="evidence" value="ECO:0007669"/>
    <property type="project" value="UniProtKB-SubCell"/>
</dbReference>
<keyword evidence="1 8" id="KW-0813">Transport</keyword>
<dbReference type="RefSeq" id="WP_004820592.1">
    <property type="nucleotide sequence ID" value="NZ_UGTH01000001.1"/>
</dbReference>
<name>A0A379DBX6_9FIRM</name>
<accession>A0A379DBX6</accession>
<dbReference type="HAMAP" id="MF_01521">
    <property type="entry name" value="MntP_pump"/>
    <property type="match status" value="1"/>
</dbReference>
<evidence type="ECO:0000256" key="8">
    <source>
        <dbReference type="HAMAP-Rule" id="MF_01521"/>
    </source>
</evidence>
<dbReference type="AlphaFoldDB" id="A0A379DBX6"/>
<evidence type="ECO:0000256" key="4">
    <source>
        <dbReference type="ARBA" id="ARBA00022989"/>
    </source>
</evidence>
<organism evidence="9 10">
    <name type="scientific">Peptoniphilus indolicus</name>
    <dbReference type="NCBI Taxonomy" id="33030"/>
    <lineage>
        <taxon>Bacteria</taxon>
        <taxon>Bacillati</taxon>
        <taxon>Bacillota</taxon>
        <taxon>Tissierellia</taxon>
        <taxon>Tissierellales</taxon>
        <taxon>Peptoniphilaceae</taxon>
        <taxon>Peptoniphilus</taxon>
    </lineage>
</organism>
<keyword evidence="2 8" id="KW-1003">Cell membrane</keyword>
<feature type="transmembrane region" description="Helical" evidence="8">
    <location>
        <begin position="44"/>
        <end position="62"/>
    </location>
</feature>
<evidence type="ECO:0000256" key="7">
    <source>
        <dbReference type="ARBA" id="ARBA00023211"/>
    </source>
</evidence>
<sequence>MESILSISIIGVGLAMDAFAASICKGLSLTKRDFSKTIKVGLCFGIFQTIMPIFGFLLASTFADKIKSIDHWVAFFLLSYIGFNMIKESRVATCDLDSGFDFKSLVLIGIATSIDAMAVGISFAFLNVEIYSASILIGIITLVISMLGVTLGNIFGIKYKQAAEFAGGVILIAMGVKILIQHLFFLK</sequence>
<feature type="transmembrane region" description="Helical" evidence="8">
    <location>
        <begin position="135"/>
        <end position="159"/>
    </location>
</feature>
<dbReference type="InterPro" id="IPR022929">
    <property type="entry name" value="Put_MntP"/>
</dbReference>
<comment type="subcellular location">
    <subcellularLocation>
        <location evidence="8">Cell membrane</location>
        <topology evidence="8">Multi-pass membrane protein</topology>
    </subcellularLocation>
</comment>
<comment type="caution">
    <text evidence="8">Lacks conserved residue(s) required for the propagation of feature annotation.</text>
</comment>
<feature type="transmembrane region" description="Helical" evidence="8">
    <location>
        <begin position="165"/>
        <end position="186"/>
    </location>
</feature>
<dbReference type="EMBL" id="UGTH01000001">
    <property type="protein sequence ID" value="SUB75082.1"/>
    <property type="molecule type" value="Genomic_DNA"/>
</dbReference>
<evidence type="ECO:0000256" key="6">
    <source>
        <dbReference type="ARBA" id="ARBA00023136"/>
    </source>
</evidence>
<reference evidence="9 10" key="1">
    <citation type="submission" date="2018-06" db="EMBL/GenBank/DDBJ databases">
        <authorList>
            <consortium name="Pathogen Informatics"/>
            <person name="Doyle S."/>
        </authorList>
    </citation>
    <scope>NUCLEOTIDE SEQUENCE [LARGE SCALE GENOMIC DNA]</scope>
    <source>
        <strain evidence="9 10">NCTC11088</strain>
    </source>
</reference>